<evidence type="ECO:0000256" key="2">
    <source>
        <dbReference type="ARBA" id="ARBA00023002"/>
    </source>
</evidence>
<dbReference type="PRINTS" id="PR00081">
    <property type="entry name" value="GDHRDH"/>
</dbReference>
<dbReference type="RefSeq" id="WP_111134334.1">
    <property type="nucleotide sequence ID" value="NZ_POUB01000065.1"/>
</dbReference>
<organism evidence="3 4">
    <name type="scientific">Micromonospora deserti</name>
    <dbReference type="NCBI Taxonomy" id="2070366"/>
    <lineage>
        <taxon>Bacteria</taxon>
        <taxon>Bacillati</taxon>
        <taxon>Actinomycetota</taxon>
        <taxon>Actinomycetes</taxon>
        <taxon>Micromonosporales</taxon>
        <taxon>Micromonosporaceae</taxon>
        <taxon>Micromonospora</taxon>
    </lineage>
</organism>
<dbReference type="GO" id="GO:0016491">
    <property type="term" value="F:oxidoreductase activity"/>
    <property type="evidence" value="ECO:0007669"/>
    <property type="project" value="UniProtKB-KW"/>
</dbReference>
<dbReference type="FunFam" id="3.40.50.720:FF:000084">
    <property type="entry name" value="Short-chain dehydrogenase reductase"/>
    <property type="match status" value="1"/>
</dbReference>
<protein>
    <submittedName>
        <fullName evidence="3">SDR family oxidoreductase</fullName>
    </submittedName>
</protein>
<dbReference type="OrthoDB" id="4481821at2"/>
<dbReference type="Pfam" id="PF13561">
    <property type="entry name" value="adh_short_C2"/>
    <property type="match status" value="1"/>
</dbReference>
<dbReference type="PANTHER" id="PTHR42879:SF2">
    <property type="entry name" value="3-OXOACYL-[ACYL-CARRIER-PROTEIN] REDUCTASE FABG"/>
    <property type="match status" value="1"/>
</dbReference>
<comment type="caution">
    <text evidence="3">The sequence shown here is derived from an EMBL/GenBank/DDBJ whole genome shotgun (WGS) entry which is preliminary data.</text>
</comment>
<dbReference type="PROSITE" id="PS00061">
    <property type="entry name" value="ADH_SHORT"/>
    <property type="match status" value="1"/>
</dbReference>
<dbReference type="GO" id="GO:0032787">
    <property type="term" value="P:monocarboxylic acid metabolic process"/>
    <property type="evidence" value="ECO:0007669"/>
    <property type="project" value="UniProtKB-ARBA"/>
</dbReference>
<keyword evidence="2" id="KW-0560">Oxidoreductase</keyword>
<reference evidence="3 4" key="1">
    <citation type="submission" date="2018-01" db="EMBL/GenBank/DDBJ databases">
        <title>Draft genome sequence of Salinispora sp. 13K206.</title>
        <authorList>
            <person name="Sahin N."/>
            <person name="Saygin H."/>
            <person name="Ay H."/>
        </authorList>
    </citation>
    <scope>NUCLEOTIDE SEQUENCE [LARGE SCALE GENOMIC DNA]</scope>
    <source>
        <strain evidence="3 4">13K206</strain>
    </source>
</reference>
<proteinExistence type="inferred from homology"/>
<dbReference type="EMBL" id="POUB01000065">
    <property type="protein sequence ID" value="PZF99049.1"/>
    <property type="molecule type" value="Genomic_DNA"/>
</dbReference>
<dbReference type="InterPro" id="IPR002347">
    <property type="entry name" value="SDR_fam"/>
</dbReference>
<dbReference type="PRINTS" id="PR00080">
    <property type="entry name" value="SDRFAMILY"/>
</dbReference>
<dbReference type="SUPFAM" id="SSF51735">
    <property type="entry name" value="NAD(P)-binding Rossmann-fold domains"/>
    <property type="match status" value="1"/>
</dbReference>
<dbReference type="Gene3D" id="3.40.50.720">
    <property type="entry name" value="NAD(P)-binding Rossmann-like Domain"/>
    <property type="match status" value="1"/>
</dbReference>
<dbReference type="Proteomes" id="UP000248749">
    <property type="component" value="Unassembled WGS sequence"/>
</dbReference>
<comment type="similarity">
    <text evidence="1">Belongs to the short-chain dehydrogenases/reductases (SDR) family.</text>
</comment>
<sequence length="280" mass="28624">MPVRFEHYPRTAIITGADSGIGKACAVALAEAGFDIGITWYGDADGAEGTAAEVRAAGRRCEVAELDLTRLPGAAAVVDALTDRLGGIGVLVNNAGTGSATPFVDTSWEQWREVLAVDLDGPFLCGQRAARRMRAAGTGGRIINITSVHEHAPRVGSAAYCAAKGGLGLLTRVMAQELAADGITVNAVAPGEISTPMTGQEDVDPFTQRRPGVPVGRPGDAREVAAVVALLASPAAGYVTGASWPVDGGMLLMGPQANALTSNDWRSVGGARGRTGPPQA</sequence>
<name>A0A2W2DE27_9ACTN</name>
<dbReference type="PANTHER" id="PTHR42879">
    <property type="entry name" value="3-OXOACYL-(ACYL-CARRIER-PROTEIN) REDUCTASE"/>
    <property type="match status" value="1"/>
</dbReference>
<evidence type="ECO:0000256" key="1">
    <source>
        <dbReference type="ARBA" id="ARBA00006484"/>
    </source>
</evidence>
<accession>A0A2W2DE27</accession>
<dbReference type="AlphaFoldDB" id="A0A2W2DE27"/>
<evidence type="ECO:0000313" key="3">
    <source>
        <dbReference type="EMBL" id="PZF99049.1"/>
    </source>
</evidence>
<gene>
    <name evidence="3" type="ORF">C1I99_12180</name>
</gene>
<dbReference type="InterPro" id="IPR020904">
    <property type="entry name" value="Sc_DH/Rdtase_CS"/>
</dbReference>
<dbReference type="NCBIfam" id="NF009384">
    <property type="entry name" value="PRK12743.1"/>
    <property type="match status" value="1"/>
</dbReference>
<dbReference type="InterPro" id="IPR050259">
    <property type="entry name" value="SDR"/>
</dbReference>
<keyword evidence="4" id="KW-1185">Reference proteome</keyword>
<evidence type="ECO:0000313" key="4">
    <source>
        <dbReference type="Proteomes" id="UP000248749"/>
    </source>
</evidence>
<dbReference type="InterPro" id="IPR036291">
    <property type="entry name" value="NAD(P)-bd_dom_sf"/>
</dbReference>